<evidence type="ECO:0000256" key="1">
    <source>
        <dbReference type="ARBA" id="ARBA00022598"/>
    </source>
</evidence>
<gene>
    <name evidence="6" type="ORF">ACFP1K_14175</name>
</gene>
<evidence type="ECO:0000256" key="2">
    <source>
        <dbReference type="ARBA" id="ARBA00022741"/>
    </source>
</evidence>
<name>A0ABW1NHE5_9ACTN</name>
<dbReference type="SUPFAM" id="SSF56059">
    <property type="entry name" value="Glutathione synthetase ATP-binding domain-like"/>
    <property type="match status" value="1"/>
</dbReference>
<reference evidence="7" key="1">
    <citation type="journal article" date="2019" name="Int. J. Syst. Evol. Microbiol.">
        <title>The Global Catalogue of Microorganisms (GCM) 10K type strain sequencing project: providing services to taxonomists for standard genome sequencing and annotation.</title>
        <authorList>
            <consortium name="The Broad Institute Genomics Platform"/>
            <consortium name="The Broad Institute Genome Sequencing Center for Infectious Disease"/>
            <person name="Wu L."/>
            <person name="Ma J."/>
        </authorList>
    </citation>
    <scope>NUCLEOTIDE SEQUENCE [LARGE SCALE GENOMIC DNA]</scope>
    <source>
        <strain evidence="7">JCM 30346</strain>
    </source>
</reference>
<evidence type="ECO:0000256" key="3">
    <source>
        <dbReference type="ARBA" id="ARBA00022840"/>
    </source>
</evidence>
<evidence type="ECO:0000259" key="5">
    <source>
        <dbReference type="PROSITE" id="PS50975"/>
    </source>
</evidence>
<feature type="domain" description="ATP-grasp" evidence="5">
    <location>
        <begin position="119"/>
        <end position="337"/>
    </location>
</feature>
<protein>
    <submittedName>
        <fullName evidence="6">Acetyl-CoA carboxylase biotin carboxylase subunit family protein</fullName>
    </submittedName>
</protein>
<dbReference type="PROSITE" id="PS50975">
    <property type="entry name" value="ATP_GRASP"/>
    <property type="match status" value="1"/>
</dbReference>
<dbReference type="RefSeq" id="WP_380752055.1">
    <property type="nucleotide sequence ID" value="NZ_JBHSRF010000016.1"/>
</dbReference>
<dbReference type="Proteomes" id="UP001596137">
    <property type="component" value="Unassembled WGS sequence"/>
</dbReference>
<evidence type="ECO:0000313" key="7">
    <source>
        <dbReference type="Proteomes" id="UP001596137"/>
    </source>
</evidence>
<evidence type="ECO:0000256" key="4">
    <source>
        <dbReference type="PROSITE-ProRule" id="PRU00409"/>
    </source>
</evidence>
<comment type="caution">
    <text evidence="6">The sequence shown here is derived from an EMBL/GenBank/DDBJ whole genome shotgun (WGS) entry which is preliminary data.</text>
</comment>
<dbReference type="EMBL" id="JBHSRF010000016">
    <property type="protein sequence ID" value="MFC6082308.1"/>
    <property type="molecule type" value="Genomic_DNA"/>
</dbReference>
<keyword evidence="1" id="KW-0436">Ligase</keyword>
<keyword evidence="3 4" id="KW-0067">ATP-binding</keyword>
<sequence>MTRPPILLVYARGGPPLSDVLPRVAAHAEVHLLAISAPPAGGGAAIAAHCASVLDATGDGLAGEALAGRIVEAARSVRAQGVLTFSEFALIATTVAAERLGLPGPGGEVIKARSKRLMRRTWAEAGVPVPGFHPVDSVEDLRLAWTLLAPPVLLKTAWGAGSIGQVVVERPEDIPSAYARARAASEKARQANMAELYVAEPGELIAEEIIVSSRSSWHDDARYADYLSVEGLVVEGTYHPVCITERLPTLRPFVERGNLAPSVLPEPLQREIERVSVQAVNALGLGTCGTHTEMKLLPGRRVCLLETAARFGGHLLTRQVEAIHGVDLVGALTMASLGNNPGLPKQMITGPGRRAAGSVNMIAADSLGVPWRSTPTFEPTHLDLRSLVSPGSHIEIVPDLTSLPPGTPMASFDPPRGSLNLAGVFYIESPDSRTLAHDAYTILNQLETAMTAASTSTSA</sequence>
<dbReference type="PANTHER" id="PTHR43585">
    <property type="entry name" value="FUMIPYRROLE BIOSYNTHESIS PROTEIN C"/>
    <property type="match status" value="1"/>
</dbReference>
<dbReference type="PANTHER" id="PTHR43585:SF2">
    <property type="entry name" value="ATP-GRASP ENZYME FSQD"/>
    <property type="match status" value="1"/>
</dbReference>
<organism evidence="6 7">
    <name type="scientific">Sphaerisporangium aureirubrum</name>
    <dbReference type="NCBI Taxonomy" id="1544736"/>
    <lineage>
        <taxon>Bacteria</taxon>
        <taxon>Bacillati</taxon>
        <taxon>Actinomycetota</taxon>
        <taxon>Actinomycetes</taxon>
        <taxon>Streptosporangiales</taxon>
        <taxon>Streptosporangiaceae</taxon>
        <taxon>Sphaerisporangium</taxon>
    </lineage>
</organism>
<keyword evidence="2 4" id="KW-0547">Nucleotide-binding</keyword>
<dbReference type="InterPro" id="IPR011761">
    <property type="entry name" value="ATP-grasp"/>
</dbReference>
<keyword evidence="7" id="KW-1185">Reference proteome</keyword>
<accession>A0ABW1NHE5</accession>
<dbReference type="Gene3D" id="3.30.470.20">
    <property type="entry name" value="ATP-grasp fold, B domain"/>
    <property type="match status" value="1"/>
</dbReference>
<proteinExistence type="predicted"/>
<dbReference type="InterPro" id="IPR052032">
    <property type="entry name" value="ATP-dep_AA_Ligase"/>
</dbReference>
<evidence type="ECO:0000313" key="6">
    <source>
        <dbReference type="EMBL" id="MFC6082308.1"/>
    </source>
</evidence>